<keyword evidence="3" id="KW-1185">Reference proteome</keyword>
<dbReference type="Pfam" id="PF13560">
    <property type="entry name" value="HTH_31"/>
    <property type="match status" value="1"/>
</dbReference>
<dbReference type="AlphaFoldDB" id="A0A2T0UUU1"/>
<dbReference type="SUPFAM" id="SSF47413">
    <property type="entry name" value="lambda repressor-like DNA-binding domains"/>
    <property type="match status" value="1"/>
</dbReference>
<feature type="domain" description="HTH cro/C1-type" evidence="1">
    <location>
        <begin position="9"/>
        <end position="57"/>
    </location>
</feature>
<dbReference type="RefSeq" id="WP_106361790.1">
    <property type="nucleotide sequence ID" value="NZ_PVTJ01000001.1"/>
</dbReference>
<dbReference type="CDD" id="cd00093">
    <property type="entry name" value="HTH_XRE"/>
    <property type="match status" value="1"/>
</dbReference>
<proteinExistence type="predicted"/>
<dbReference type="PROSITE" id="PS50943">
    <property type="entry name" value="HTH_CROC1"/>
    <property type="match status" value="1"/>
</dbReference>
<evidence type="ECO:0000313" key="2">
    <source>
        <dbReference type="EMBL" id="PRY61683.1"/>
    </source>
</evidence>
<dbReference type="InterPro" id="IPR011990">
    <property type="entry name" value="TPR-like_helical_dom_sf"/>
</dbReference>
<comment type="caution">
    <text evidence="2">The sequence shown here is derived from an EMBL/GenBank/DDBJ whole genome shotgun (WGS) entry which is preliminary data.</text>
</comment>
<dbReference type="SUPFAM" id="SSF48452">
    <property type="entry name" value="TPR-like"/>
    <property type="match status" value="1"/>
</dbReference>
<dbReference type="InterPro" id="IPR001387">
    <property type="entry name" value="Cro/C1-type_HTH"/>
</dbReference>
<dbReference type="InterPro" id="IPR010982">
    <property type="entry name" value="Lambda_DNA-bd_dom_sf"/>
</dbReference>
<accession>A0A2T0UUU1</accession>
<dbReference type="Gene3D" id="1.25.40.10">
    <property type="entry name" value="Tetratricopeptide repeat domain"/>
    <property type="match status" value="1"/>
</dbReference>
<dbReference type="SMART" id="SM00530">
    <property type="entry name" value="HTH_XRE"/>
    <property type="match status" value="1"/>
</dbReference>
<evidence type="ECO:0000313" key="3">
    <source>
        <dbReference type="Proteomes" id="UP000238176"/>
    </source>
</evidence>
<reference evidence="2 3" key="1">
    <citation type="submission" date="2018-03" db="EMBL/GenBank/DDBJ databases">
        <title>Genomic Encyclopedia of Type Strains, Phase III (KMG-III): the genomes of soil and plant-associated and newly described type strains.</title>
        <authorList>
            <person name="Whitman W."/>
        </authorList>
    </citation>
    <scope>NUCLEOTIDE SEQUENCE [LARGE SCALE GENOMIC DNA]</scope>
    <source>
        <strain evidence="2 3">CGMCC 4.7067</strain>
    </source>
</reference>
<gene>
    <name evidence="2" type="ORF">B0I28_1015</name>
</gene>
<evidence type="ECO:0000259" key="1">
    <source>
        <dbReference type="PROSITE" id="PS50943"/>
    </source>
</evidence>
<sequence>MDDADGARLRAARIEAGIGLDILARITGKSKSHLSRVERGIRPLTPGIVLAYHRALGWSLPIGVTTRAAGSVPADDDIDEAEMRRRTLLRGFVATTTGIGAGSPLADEIESVTGPVASPSMVSEFDAEELEQAALALTSRDLRGGGHALISEGQSLLTWATGLIEQTRSESLRKRLASAAGYLADRTGWTAFDLGLHDQATRMFGLGVRLAVEADDRNLTAQALCDMAGQAVFLGKPSEALACAELALADDSIVDQLKAALLGVTAEAYGQLGELNETLRYIDLANERAIDSEIPDDAPVWLPAFRGPQTLMASTGFAAYLSYQQNRHVLAASTALEHLAAASSTLGSSRGRSATLCRLRQASISCAAGESAEGISLAGQAVGDLQLVRSTRIRRELRILRESLPSGNQQATAASTRIDKLLTGQVVPIA</sequence>
<dbReference type="EMBL" id="PVTJ01000001">
    <property type="protein sequence ID" value="PRY61683.1"/>
    <property type="molecule type" value="Genomic_DNA"/>
</dbReference>
<dbReference type="Proteomes" id="UP000238176">
    <property type="component" value="Unassembled WGS sequence"/>
</dbReference>
<name>A0A2T0UUU1_9ACTN</name>
<dbReference type="Gene3D" id="1.10.260.40">
    <property type="entry name" value="lambda repressor-like DNA-binding domains"/>
    <property type="match status" value="1"/>
</dbReference>
<dbReference type="OrthoDB" id="3213425at2"/>
<protein>
    <submittedName>
        <fullName evidence="2">Helix-turn-helix protein</fullName>
    </submittedName>
</protein>
<organism evidence="2 3">
    <name type="scientific">Glycomyces artemisiae</name>
    <dbReference type="NCBI Taxonomy" id="1076443"/>
    <lineage>
        <taxon>Bacteria</taxon>
        <taxon>Bacillati</taxon>
        <taxon>Actinomycetota</taxon>
        <taxon>Actinomycetes</taxon>
        <taxon>Glycomycetales</taxon>
        <taxon>Glycomycetaceae</taxon>
        <taxon>Glycomyces</taxon>
    </lineage>
</organism>
<dbReference type="GO" id="GO:0003677">
    <property type="term" value="F:DNA binding"/>
    <property type="evidence" value="ECO:0007669"/>
    <property type="project" value="InterPro"/>
</dbReference>